<dbReference type="SUPFAM" id="SSF48452">
    <property type="entry name" value="TPR-like"/>
    <property type="match status" value="1"/>
</dbReference>
<dbReference type="Gene3D" id="1.25.40.10">
    <property type="entry name" value="Tetratricopeptide repeat domain"/>
    <property type="match status" value="1"/>
</dbReference>
<dbReference type="InterPro" id="IPR011990">
    <property type="entry name" value="TPR-like_helical_dom_sf"/>
</dbReference>
<dbReference type="InterPro" id="IPR029044">
    <property type="entry name" value="Nucleotide-diphossugar_trans"/>
</dbReference>
<dbReference type="Pfam" id="PF00535">
    <property type="entry name" value="Glycos_transf_2"/>
    <property type="match status" value="1"/>
</dbReference>
<reference evidence="3" key="1">
    <citation type="journal article" date="2019" name="Int. J. Syst. Evol. Microbiol.">
        <title>The Global Catalogue of Microorganisms (GCM) 10K type strain sequencing project: providing services to taxonomists for standard genome sequencing and annotation.</title>
        <authorList>
            <consortium name="The Broad Institute Genomics Platform"/>
            <consortium name="The Broad Institute Genome Sequencing Center for Infectious Disease"/>
            <person name="Wu L."/>
            <person name="Ma J."/>
        </authorList>
    </citation>
    <scope>NUCLEOTIDE SEQUENCE [LARGE SCALE GENOMIC DNA]</scope>
    <source>
        <strain evidence="3">CCUG 53519</strain>
    </source>
</reference>
<dbReference type="InterPro" id="IPR001173">
    <property type="entry name" value="Glyco_trans_2-like"/>
</dbReference>
<dbReference type="EC" id="2.4.-.-" evidence="2"/>
<keyword evidence="2" id="KW-0808">Transferase</keyword>
<dbReference type="CDD" id="cd02511">
    <property type="entry name" value="Beta4Glucosyltransferase"/>
    <property type="match status" value="1"/>
</dbReference>
<dbReference type="Proteomes" id="UP001597169">
    <property type="component" value="Unassembled WGS sequence"/>
</dbReference>
<dbReference type="GO" id="GO:0016757">
    <property type="term" value="F:glycosyltransferase activity"/>
    <property type="evidence" value="ECO:0007669"/>
    <property type="project" value="UniProtKB-KW"/>
</dbReference>
<evidence type="ECO:0000313" key="2">
    <source>
        <dbReference type="EMBL" id="MFD1131041.1"/>
    </source>
</evidence>
<dbReference type="SUPFAM" id="SSF53448">
    <property type="entry name" value="Nucleotide-diphospho-sugar transferases"/>
    <property type="match status" value="2"/>
</dbReference>
<dbReference type="PANTHER" id="PTHR43630:SF2">
    <property type="entry name" value="GLYCOSYLTRANSFERASE"/>
    <property type="match status" value="1"/>
</dbReference>
<comment type="caution">
    <text evidence="2">The sequence shown here is derived from an EMBL/GenBank/DDBJ whole genome shotgun (WGS) entry which is preliminary data.</text>
</comment>
<evidence type="ECO:0000259" key="1">
    <source>
        <dbReference type="Pfam" id="PF00535"/>
    </source>
</evidence>
<gene>
    <name evidence="2" type="ORF">ACFQ3J_23175</name>
</gene>
<dbReference type="EMBL" id="JBHTKX010000006">
    <property type="protein sequence ID" value="MFD1131041.1"/>
    <property type="molecule type" value="Genomic_DNA"/>
</dbReference>
<accession>A0ABW3Q2W4</accession>
<evidence type="ECO:0000313" key="3">
    <source>
        <dbReference type="Proteomes" id="UP001597169"/>
    </source>
</evidence>
<proteinExistence type="predicted"/>
<protein>
    <submittedName>
        <fullName evidence="2">Glycosyltransferase</fullName>
        <ecNumber evidence="2">2.4.-.-</ecNumber>
    </submittedName>
</protein>
<sequence>MSALQRILIASPVRQSPNVLKAFLSSLSSLSIREDEIEVSYVFIDDNEVQASSKQLRAFVRKHGGRVVKAKAIEKPKKTVIQRSRAGAASVSVNAEDTAGTLEMSIAETPRTEISKVEASISSLQESIVTVSTAEDDPRVNENTQVYTRNEYSHYWPEEYIWRVAALKDWILSYAIEEAFDALFLLDSDLVLHPATLTQLLNGEEEIVANLFWTRWQPGTIEMPQVWLRDEYTLYEESRNEQLTEEEKQRRSADFMRRLRKKGRYEVGGLGACTLIRRSALEKGVRFARIENLTLWGEDRHFCVRAQALGVKLHVDTHYPAYHIYRDSDLDGVTAFLQSASKHTGEGTEGSKHILISLCMIVKNEEKSLARCLDSVREIADEIVIVDTGSTDRTREIAKDYDCRIVDYTWKDHFGDARNFAFSQAEGEYILWLDADDVFEEKDRQQLLDWRERLDSSIDGLSMEYHLAFDGSGNVSHKLRRNRLVRRDKGFEWHGAVHEYLAVSGNIIHTNIAVTHKKDKEYTDRNLRIYKRLEEQGEAFTARDQYYYANELRDHGLNEEAVRWYTRFLDSGHGWIEDNLSACMKLAECMGRLGMKEQELAALFRSFTYEIPRAEACCRIGAWFAERMEWNKAIHWFETAVSLKRPEDPLANIDEPSWTWIPHLQLCVCYDRLGDHEQANYHNELALRYHPTHPSMLYNQQYLKEKLQNGVLR</sequence>
<feature type="domain" description="Glycosyltransferase 2-like" evidence="1">
    <location>
        <begin position="357"/>
        <end position="459"/>
    </location>
</feature>
<dbReference type="PANTHER" id="PTHR43630">
    <property type="entry name" value="POLY-BETA-1,6-N-ACETYL-D-GLUCOSAMINE SYNTHASE"/>
    <property type="match status" value="1"/>
</dbReference>
<name>A0ABW3Q2W4_9BACL</name>
<keyword evidence="2" id="KW-0328">Glycosyltransferase</keyword>
<keyword evidence="3" id="KW-1185">Reference proteome</keyword>
<organism evidence="2 3">
    <name type="scientific">Paenibacillus provencensis</name>
    <dbReference type="NCBI Taxonomy" id="441151"/>
    <lineage>
        <taxon>Bacteria</taxon>
        <taxon>Bacillati</taxon>
        <taxon>Bacillota</taxon>
        <taxon>Bacilli</taxon>
        <taxon>Bacillales</taxon>
        <taxon>Paenibacillaceae</taxon>
        <taxon>Paenibacillus</taxon>
    </lineage>
</organism>
<dbReference type="RefSeq" id="WP_311287990.1">
    <property type="nucleotide sequence ID" value="NZ_JBHTKX010000006.1"/>
</dbReference>
<dbReference type="Gene3D" id="3.90.550.10">
    <property type="entry name" value="Spore Coat Polysaccharide Biosynthesis Protein SpsA, Chain A"/>
    <property type="match status" value="2"/>
</dbReference>